<evidence type="ECO:0000313" key="6">
    <source>
        <dbReference type="EMBL" id="MCM0158235.1"/>
    </source>
</evidence>
<proteinExistence type="predicted"/>
<keyword evidence="4" id="KW-0548">Nucleotidyltransferase</keyword>
<evidence type="ECO:0000256" key="1">
    <source>
        <dbReference type="ARBA" id="ARBA00012418"/>
    </source>
</evidence>
<organism evidence="6 7">
    <name type="scientific">endosymbiont of Metamasius hemipterus</name>
    <dbReference type="NCBI Taxonomy" id="204627"/>
    <lineage>
        <taxon>Bacteria</taxon>
        <taxon>Pseudomonadati</taxon>
        <taxon>Pseudomonadota</taxon>
        <taxon>Gammaproteobacteria</taxon>
        <taxon>Candidatus Nardonella</taxon>
    </lineage>
</organism>
<comment type="caution">
    <text evidence="6">The sequence shown here is derived from an EMBL/GenBank/DDBJ whole genome shotgun (WGS) entry which is preliminary data.</text>
</comment>
<keyword evidence="2" id="KW-0240">DNA-directed RNA polymerase</keyword>
<dbReference type="RefSeq" id="WP_250672600.1">
    <property type="nucleotide sequence ID" value="NZ_JAKMAI010000002.1"/>
</dbReference>
<evidence type="ECO:0000256" key="5">
    <source>
        <dbReference type="ARBA" id="ARBA00023163"/>
    </source>
</evidence>
<keyword evidence="7" id="KW-1185">Reference proteome</keyword>
<dbReference type="Proteomes" id="UP001203831">
    <property type="component" value="Unassembled WGS sequence"/>
</dbReference>
<evidence type="ECO:0000256" key="4">
    <source>
        <dbReference type="ARBA" id="ARBA00022695"/>
    </source>
</evidence>
<reference evidence="6" key="1">
    <citation type="submission" date="2022-01" db="EMBL/GenBank/DDBJ databases">
        <title>Genome assemble of Metamasius hemipterus Nardonella endosymbiont.</title>
        <authorList>
            <person name="Palmieri L."/>
            <person name="Pavarini R."/>
            <person name="Sharma P."/>
        </authorList>
    </citation>
    <scope>NUCLEOTIDE SEQUENCE [LARGE SCALE GENOMIC DNA]</scope>
    <source>
        <strain evidence="6">NARMHE1</strain>
    </source>
</reference>
<dbReference type="EMBL" id="JAKMAI010000002">
    <property type="protein sequence ID" value="MCM0158235.1"/>
    <property type="molecule type" value="Genomic_DNA"/>
</dbReference>
<evidence type="ECO:0000256" key="3">
    <source>
        <dbReference type="ARBA" id="ARBA00022679"/>
    </source>
</evidence>
<dbReference type="EC" id="2.7.7.6" evidence="1"/>
<accession>A0ABT0TWR6</accession>
<sequence>MKLGFHYSTIAGLSISVNDLKIPKNKNNIIKKTELYINKINNNYKNGIITLEEKYNKIINK</sequence>
<keyword evidence="3" id="KW-0808">Transferase</keyword>
<gene>
    <name evidence="6" type="ORF">L7J86_00190</name>
</gene>
<evidence type="ECO:0000313" key="7">
    <source>
        <dbReference type="Proteomes" id="UP001203831"/>
    </source>
</evidence>
<evidence type="ECO:0000256" key="2">
    <source>
        <dbReference type="ARBA" id="ARBA00022478"/>
    </source>
</evidence>
<name>A0ABT0TWR6_9GAMM</name>
<dbReference type="SUPFAM" id="SSF64484">
    <property type="entry name" value="beta and beta-prime subunits of DNA dependent RNA-polymerase"/>
    <property type="match status" value="1"/>
</dbReference>
<dbReference type="Gene3D" id="1.10.132.30">
    <property type="match status" value="1"/>
</dbReference>
<protein>
    <recommendedName>
        <fullName evidence="1">DNA-directed RNA polymerase</fullName>
        <ecNumber evidence="1">2.7.7.6</ecNumber>
    </recommendedName>
</protein>
<dbReference type="InterPro" id="IPR038120">
    <property type="entry name" value="Rpb1_funnel_sf"/>
</dbReference>
<keyword evidence="5" id="KW-0804">Transcription</keyword>